<dbReference type="PATRIC" id="fig|1247726.3.peg.1953"/>
<dbReference type="eggNOG" id="COG0654">
    <property type="taxonomic scope" value="Bacteria"/>
</dbReference>
<protein>
    <submittedName>
        <fullName evidence="6">Putative FAD-binding domain-containing monooxygenase</fullName>
    </submittedName>
</protein>
<dbReference type="STRING" id="1247726.MIM_c17730"/>
<keyword evidence="4" id="KW-1133">Transmembrane helix</keyword>
<feature type="domain" description="FAD-binding" evidence="5">
    <location>
        <begin position="9"/>
        <end position="369"/>
    </location>
</feature>
<dbReference type="Gene3D" id="3.40.30.120">
    <property type="match status" value="1"/>
</dbReference>
<dbReference type="SUPFAM" id="SSF51905">
    <property type="entry name" value="FAD/NAD(P)-binding domain"/>
    <property type="match status" value="1"/>
</dbReference>
<keyword evidence="6" id="KW-0503">Monooxygenase</keyword>
<evidence type="ECO:0000256" key="4">
    <source>
        <dbReference type="SAM" id="Phobius"/>
    </source>
</evidence>
<evidence type="ECO:0000256" key="2">
    <source>
        <dbReference type="ARBA" id="ARBA00022630"/>
    </source>
</evidence>
<dbReference type="NCBIfam" id="NF004780">
    <property type="entry name" value="PRK06126.1"/>
    <property type="match status" value="1"/>
</dbReference>
<accession>W0PAH9</accession>
<dbReference type="PRINTS" id="PR00420">
    <property type="entry name" value="RNGMNOXGNASE"/>
</dbReference>
<sequence length="551" mass="61572">MMSDPNSIETDVLIAGAGPVGLVLAMVLAKRGVRVAMLEPRRRLEPPSVKCNHVSARSMEIFRRLGVANLVRNAGLPEDYPHDISYRTTATGVELTRIPIPCRRDRYTDKSGPDANWPTSEPPHRINQIYLEPILFEYAEGQQNIRILNREALISFSQDENSVSIISKNEDTGKESTYNARYLVGCDGGKSIVRKMIGSRLEGDAVVQRVQSTLIRAPGLLSLFKQAPAWATFSLNPRRCGNTYAIDGKEMWLVHNYLRDGEPDFDAVDRDACLREILGVDEKFQYEMLSKEDWFGRRLLANKFRDRRVFICGDAAHLWVPYAGYGMNAGIADAENLGWTLAARIQGWGGEAILDAYEAERRPITEQVSYFAMNHAQAMSQQRTSVPPGIEEQSDEGAELRSKLGTAAYELNVQQYCCAGLNFGYFYDQSPLVVYDGEAFPPYTMGSYEASSVPGCRTPYVELEGGTPLYDVLGIGYTMLRFDANVDVTDFEALARERGMPLMIVDIHSHDSRCNAYSHKLVLSRPDQHIAWRGDKLPENVAGLIDKICAA</sequence>
<keyword evidence="4" id="KW-0472">Membrane</keyword>
<keyword evidence="3" id="KW-0274">FAD</keyword>
<dbReference type="GO" id="GO:0016709">
    <property type="term" value="F:oxidoreductase activity, acting on paired donors, with incorporation or reduction of molecular oxygen, NAD(P)H as one donor, and incorporation of one atom of oxygen"/>
    <property type="evidence" value="ECO:0007669"/>
    <property type="project" value="UniProtKB-ARBA"/>
</dbReference>
<dbReference type="Gene3D" id="3.50.50.60">
    <property type="entry name" value="FAD/NAD(P)-binding domain"/>
    <property type="match status" value="1"/>
</dbReference>
<dbReference type="InterPro" id="IPR036188">
    <property type="entry name" value="FAD/NAD-bd_sf"/>
</dbReference>
<evidence type="ECO:0000313" key="6">
    <source>
        <dbReference type="EMBL" id="AHG63854.1"/>
    </source>
</evidence>
<dbReference type="InterPro" id="IPR050641">
    <property type="entry name" value="RIFMO-like"/>
</dbReference>
<dbReference type="Proteomes" id="UP000019095">
    <property type="component" value="Chromosome"/>
</dbReference>
<dbReference type="Gene3D" id="3.30.9.10">
    <property type="entry name" value="D-Amino Acid Oxidase, subunit A, domain 2"/>
    <property type="match status" value="1"/>
</dbReference>
<feature type="transmembrane region" description="Helical" evidence="4">
    <location>
        <begin position="12"/>
        <end position="33"/>
    </location>
</feature>
<dbReference type="AlphaFoldDB" id="W0PAH9"/>
<evidence type="ECO:0000259" key="5">
    <source>
        <dbReference type="Pfam" id="PF01494"/>
    </source>
</evidence>
<dbReference type="PANTHER" id="PTHR43004">
    <property type="entry name" value="TRK SYSTEM POTASSIUM UPTAKE PROTEIN"/>
    <property type="match status" value="1"/>
</dbReference>
<dbReference type="InterPro" id="IPR002938">
    <property type="entry name" value="FAD-bd"/>
</dbReference>
<dbReference type="PANTHER" id="PTHR43004:SF19">
    <property type="entry name" value="BINDING MONOOXYGENASE, PUTATIVE (JCVI)-RELATED"/>
    <property type="match status" value="1"/>
</dbReference>
<dbReference type="Pfam" id="PF01494">
    <property type="entry name" value="FAD_binding_3"/>
    <property type="match status" value="1"/>
</dbReference>
<reference evidence="6 7" key="1">
    <citation type="journal article" date="2014" name="Microbiology">
        <title>Unravelling the complete genome sequence of Advenella mimigardefordensis strain DPN7T and novel insights in the catabolism of the xenobiotic polythioester precursor 3,3'-dithiodipropionate.</title>
        <authorList>
            <person name="Wubbeler J.H."/>
            <person name="Hiessl S."/>
            <person name="Schuldes J."/>
            <person name="Thurmer A."/>
            <person name="Daniel R."/>
            <person name="Steinbuchel A."/>
        </authorList>
    </citation>
    <scope>NUCLEOTIDE SEQUENCE [LARGE SCALE GENOMIC DNA]</scope>
    <source>
        <strain evidence="7">DSM 17166 / LMG 22922 / DPN7</strain>
    </source>
</reference>
<dbReference type="GO" id="GO:0071949">
    <property type="term" value="F:FAD binding"/>
    <property type="evidence" value="ECO:0007669"/>
    <property type="project" value="InterPro"/>
</dbReference>
<name>W0PAH9_ADVMD</name>
<evidence type="ECO:0000313" key="7">
    <source>
        <dbReference type="Proteomes" id="UP000019095"/>
    </source>
</evidence>
<gene>
    <name evidence="6" type="ORF">MIM_c17730</name>
</gene>
<dbReference type="KEGG" id="amim:MIM_c17730"/>
<comment type="cofactor">
    <cofactor evidence="1">
        <name>FAD</name>
        <dbReference type="ChEBI" id="CHEBI:57692"/>
    </cofactor>
</comment>
<evidence type="ECO:0000256" key="1">
    <source>
        <dbReference type="ARBA" id="ARBA00001974"/>
    </source>
</evidence>
<dbReference type="HOGENOM" id="CLU_009665_14_2_4"/>
<dbReference type="EMBL" id="CP003915">
    <property type="protein sequence ID" value="AHG63854.1"/>
    <property type="molecule type" value="Genomic_DNA"/>
</dbReference>
<keyword evidence="4" id="KW-0812">Transmembrane</keyword>
<proteinExistence type="predicted"/>
<organism evidence="6 7">
    <name type="scientific">Advenella mimigardefordensis (strain DSM 17166 / LMG 22922 / DPN7)</name>
    <dbReference type="NCBI Taxonomy" id="1247726"/>
    <lineage>
        <taxon>Bacteria</taxon>
        <taxon>Pseudomonadati</taxon>
        <taxon>Pseudomonadota</taxon>
        <taxon>Betaproteobacteria</taxon>
        <taxon>Burkholderiales</taxon>
        <taxon>Alcaligenaceae</taxon>
    </lineage>
</organism>
<evidence type="ECO:0000256" key="3">
    <source>
        <dbReference type="ARBA" id="ARBA00022827"/>
    </source>
</evidence>
<keyword evidence="6" id="KW-0560">Oxidoreductase</keyword>
<keyword evidence="7" id="KW-1185">Reference proteome</keyword>
<keyword evidence="2" id="KW-0285">Flavoprotein</keyword>